<sequence length="220" mass="24060">MYLLDSDVARKLCQYQLVHELARALKCPLAGFAVLPQLAFQLRLRDPHAALKKLGSVEAVTLATELVSLANVVELKVEQSNYALNIERPDIDSGEAVLFAALHQSDQDSLLSGDKRAFVALSKINDELVAGCMWARMICLEEAIMIILKGESFELVSTKIRARTDVDSALSSTFGRSQALAQEGVIEALSSYVRALERDTDGKWVTLCVKHPHCSTGATT</sequence>
<comment type="caution">
    <text evidence="1">The sequence shown here is derived from an EMBL/GenBank/DDBJ whole genome shotgun (WGS) entry which is preliminary data.</text>
</comment>
<reference evidence="1 2" key="2">
    <citation type="submission" date="2019-01" db="EMBL/GenBank/DDBJ databases">
        <title>The Pseudomonas aeruginosa pan-genome provides new insights on its population structure, horizontal gene transfer and pathogenicity.</title>
        <authorList>
            <person name="Freschi L."/>
            <person name="Vincent A.T."/>
            <person name="Jeukens J."/>
            <person name="Emond-Rheault J.-G."/>
            <person name="Kukavica-Ibrulj I."/>
            <person name="Dupont M.-J."/>
            <person name="Charette S.J."/>
            <person name="Boyle B."/>
            <person name="Levesque R.C."/>
        </authorList>
    </citation>
    <scope>NUCLEOTIDE SEQUENCE [LARGE SCALE GENOMIC DNA]</scope>
    <source>
        <strain evidence="1 2">PA-W36</strain>
    </source>
</reference>
<protein>
    <recommendedName>
        <fullName evidence="3">PIN domain-containing protein</fullName>
    </recommendedName>
</protein>
<dbReference type="Proteomes" id="UP000284767">
    <property type="component" value="Unassembled WGS sequence"/>
</dbReference>
<name>A0A7M3A1V2_PSEAI</name>
<evidence type="ECO:0000313" key="1">
    <source>
        <dbReference type="EMBL" id="RPM23095.1"/>
    </source>
</evidence>
<proteinExistence type="predicted"/>
<dbReference type="AlphaFoldDB" id="A0A7M3A1V2"/>
<evidence type="ECO:0000313" key="2">
    <source>
        <dbReference type="Proteomes" id="UP000284767"/>
    </source>
</evidence>
<accession>A0A7M3A1V2</accession>
<dbReference type="EMBL" id="NSNE01000001">
    <property type="protein sequence ID" value="RPM23095.1"/>
    <property type="molecule type" value="Genomic_DNA"/>
</dbReference>
<dbReference type="RefSeq" id="WP_025982350.1">
    <property type="nucleotide sequence ID" value="NZ_CAADOK010000091.1"/>
</dbReference>
<gene>
    <name evidence="1" type="ORF">IPC1295_00915</name>
</gene>
<reference evidence="1 2" key="1">
    <citation type="submission" date="2017-08" db="EMBL/GenBank/DDBJ databases">
        <authorList>
            <person name="Feschi L."/>
            <person name="Jeukens J."/>
            <person name="Emond-Rheault J.-G."/>
            <person name="Kukavica-Ibrulj I."/>
            <person name="Boyle B."/>
            <person name="Levesque R.C."/>
        </authorList>
    </citation>
    <scope>NUCLEOTIDE SEQUENCE [LARGE SCALE GENOMIC DNA]</scope>
    <source>
        <strain evidence="1 2">PA-W36</strain>
    </source>
</reference>
<organism evidence="1 2">
    <name type="scientific">Pseudomonas aeruginosa</name>
    <dbReference type="NCBI Taxonomy" id="287"/>
    <lineage>
        <taxon>Bacteria</taxon>
        <taxon>Pseudomonadati</taxon>
        <taxon>Pseudomonadota</taxon>
        <taxon>Gammaproteobacteria</taxon>
        <taxon>Pseudomonadales</taxon>
        <taxon>Pseudomonadaceae</taxon>
        <taxon>Pseudomonas</taxon>
    </lineage>
</organism>
<evidence type="ECO:0008006" key="3">
    <source>
        <dbReference type="Google" id="ProtNLM"/>
    </source>
</evidence>